<organism evidence="1 2">
    <name type="scientific">Prauserella shujinwangii</name>
    <dbReference type="NCBI Taxonomy" id="1453103"/>
    <lineage>
        <taxon>Bacteria</taxon>
        <taxon>Bacillati</taxon>
        <taxon>Actinomycetota</taxon>
        <taxon>Actinomycetes</taxon>
        <taxon>Pseudonocardiales</taxon>
        <taxon>Pseudonocardiaceae</taxon>
        <taxon>Prauserella</taxon>
    </lineage>
</organism>
<reference evidence="1 2" key="1">
    <citation type="submission" date="2018-03" db="EMBL/GenBank/DDBJ databases">
        <title>Genomic Encyclopedia of Type Strains, Phase III (KMG-III): the genomes of soil and plant-associated and newly described type strains.</title>
        <authorList>
            <person name="Whitman W."/>
        </authorList>
    </citation>
    <scope>NUCLEOTIDE SEQUENCE [LARGE SCALE GENOMIC DNA]</scope>
    <source>
        <strain evidence="1 2">CGMCC 4.7125</strain>
    </source>
</reference>
<dbReference type="OrthoDB" id="3690349at2"/>
<gene>
    <name evidence="1" type="ORF">B0I33_10523</name>
</gene>
<evidence type="ECO:0000313" key="2">
    <source>
        <dbReference type="Proteomes" id="UP000238362"/>
    </source>
</evidence>
<dbReference type="EMBL" id="PVNH01000005">
    <property type="protein sequence ID" value="PRX47445.1"/>
    <property type="molecule type" value="Genomic_DNA"/>
</dbReference>
<name>A0A2T0LUC9_9PSEU</name>
<dbReference type="AlphaFoldDB" id="A0A2T0LUC9"/>
<protein>
    <submittedName>
        <fullName evidence="1">Uncharacterized protein</fullName>
    </submittedName>
</protein>
<proteinExistence type="predicted"/>
<sequence length="125" mass="13677">MTSSAEQPAVEELLGRLIERGYRFVHPRDERGEVIAVVGVRAHGTVVDVIRLDAEDDVTAMRLPGDEPDILKPARALWRTSGSMPDVVDAVLTLADDAFAVDRRAVHGCWVSDGQRRAKFVLATA</sequence>
<dbReference type="Proteomes" id="UP000238362">
    <property type="component" value="Unassembled WGS sequence"/>
</dbReference>
<evidence type="ECO:0000313" key="1">
    <source>
        <dbReference type="EMBL" id="PRX47445.1"/>
    </source>
</evidence>
<keyword evidence="2" id="KW-1185">Reference proteome</keyword>
<dbReference type="RefSeq" id="WP_106178960.1">
    <property type="nucleotide sequence ID" value="NZ_PVNH01000005.1"/>
</dbReference>
<comment type="caution">
    <text evidence="1">The sequence shown here is derived from an EMBL/GenBank/DDBJ whole genome shotgun (WGS) entry which is preliminary data.</text>
</comment>
<accession>A0A2T0LUC9</accession>